<evidence type="ECO:0000313" key="2">
    <source>
        <dbReference type="WBParaSite" id="jg18581"/>
    </source>
</evidence>
<reference evidence="2" key="1">
    <citation type="submission" date="2022-11" db="UniProtKB">
        <authorList>
            <consortium name="WormBaseParasite"/>
        </authorList>
    </citation>
    <scope>IDENTIFICATION</scope>
</reference>
<dbReference type="WBParaSite" id="jg18581">
    <property type="protein sequence ID" value="jg18581"/>
    <property type="gene ID" value="jg18581"/>
</dbReference>
<organism evidence="1 2">
    <name type="scientific">Ditylenchus dipsaci</name>
    <dbReference type="NCBI Taxonomy" id="166011"/>
    <lineage>
        <taxon>Eukaryota</taxon>
        <taxon>Metazoa</taxon>
        <taxon>Ecdysozoa</taxon>
        <taxon>Nematoda</taxon>
        <taxon>Chromadorea</taxon>
        <taxon>Rhabditida</taxon>
        <taxon>Tylenchina</taxon>
        <taxon>Tylenchomorpha</taxon>
        <taxon>Sphaerularioidea</taxon>
        <taxon>Anguinidae</taxon>
        <taxon>Anguininae</taxon>
        <taxon>Ditylenchus</taxon>
    </lineage>
</organism>
<accession>A0A915DD10</accession>
<keyword evidence="1" id="KW-1185">Reference proteome</keyword>
<proteinExistence type="predicted"/>
<evidence type="ECO:0000313" key="1">
    <source>
        <dbReference type="Proteomes" id="UP000887574"/>
    </source>
</evidence>
<protein>
    <submittedName>
        <fullName evidence="2">Uncharacterized protein</fullName>
    </submittedName>
</protein>
<dbReference type="Proteomes" id="UP000887574">
    <property type="component" value="Unplaced"/>
</dbReference>
<dbReference type="AlphaFoldDB" id="A0A915DD10"/>
<sequence length="81" mass="9038">MSYYHLWVLFHKLVGMVEDQLCIHLLQLHNRKGLVVDRVVARLVADKGSALDKEVGELVEGKIVVGMEVVVGREVAVADRS</sequence>
<name>A0A915DD10_9BILA</name>